<comment type="similarity">
    <text evidence="14">Belongs to the peroxidase family. Classical plant (class III) peroxidase subfamily.</text>
</comment>
<proteinExistence type="inferred from homology"/>
<sequence>MADSRMRVLAVLCLVISCLSVTEAQLRANYYQQSCPRAESIIKQTIRNAYNSDKTIPAGLIRMFFHDCFVRGCDASVLLDNSDSEKLGAPNANSLRGFNVLDAAKAAVEAACPGVVSCADVIAYSARDAMELAGNIVVNNWLGGRRDGPVSISAETLTNLPAPFANFTTLLKVFRSKGLDQNDLVILSGAHTIGHAHCGIVLQRIYNFKGTNKADPAIDPSYVQTLRNLCPQTAPGNIINMDQLTPTVLDVNYFRDVNRGRGLFESDNALRTSPIANALVKIYQVPQVFSPSFVNSMRKMGNIGVLTGNQGKIRRVCNVA</sequence>
<keyword evidence="7 11" id="KW-0408">Iron</keyword>
<evidence type="ECO:0000256" key="12">
    <source>
        <dbReference type="PIRSR" id="PIRSR600823-4"/>
    </source>
</evidence>
<dbReference type="InterPro" id="IPR019793">
    <property type="entry name" value="Peroxidases_heam-ligand_BS"/>
</dbReference>
<comment type="subcellular location">
    <subcellularLocation>
        <location evidence="14">Secreted</location>
    </subcellularLocation>
</comment>
<evidence type="ECO:0000256" key="10">
    <source>
        <dbReference type="PIRSR" id="PIRSR600823-2"/>
    </source>
</evidence>
<feature type="binding site" evidence="11">
    <location>
        <position position="242"/>
    </location>
    <ligand>
        <name>Ca(2+)</name>
        <dbReference type="ChEBI" id="CHEBI:29108"/>
        <label>2</label>
    </ligand>
</feature>
<comment type="cofactor">
    <cofactor evidence="11 14">
        <name>Ca(2+)</name>
        <dbReference type="ChEBI" id="CHEBI:29108"/>
    </cofactor>
    <text evidence="11 14">Binds 2 calcium ions per subunit.</text>
</comment>
<comment type="similarity">
    <text evidence="2">Belongs to the peroxidase family. Ascorbate peroxidase subfamily.</text>
</comment>
<dbReference type="Gene3D" id="1.10.520.10">
    <property type="match status" value="1"/>
</dbReference>
<keyword evidence="14" id="KW-0964">Secreted</keyword>
<evidence type="ECO:0000256" key="2">
    <source>
        <dbReference type="ARBA" id="ARBA00006873"/>
    </source>
</evidence>
<feature type="binding site" evidence="11">
    <location>
        <position position="250"/>
    </location>
    <ligand>
        <name>Ca(2+)</name>
        <dbReference type="ChEBI" id="CHEBI:29108"/>
        <label>2</label>
    </ligand>
</feature>
<dbReference type="Gene3D" id="1.10.420.10">
    <property type="entry name" value="Peroxidase, domain 2"/>
    <property type="match status" value="1"/>
</dbReference>
<accession>A0ABD3GCA4</accession>
<dbReference type="Proteomes" id="UP001633002">
    <property type="component" value="Unassembled WGS sequence"/>
</dbReference>
<dbReference type="PROSITE" id="PS51257">
    <property type="entry name" value="PROKAR_LIPOPROTEIN"/>
    <property type="match status" value="1"/>
</dbReference>
<dbReference type="GO" id="GO:0042744">
    <property type="term" value="P:hydrogen peroxide catabolic process"/>
    <property type="evidence" value="ECO:0007669"/>
    <property type="project" value="UniProtKB-KW"/>
</dbReference>
<keyword evidence="4 14" id="KW-0349">Heme</keyword>
<evidence type="ECO:0000256" key="4">
    <source>
        <dbReference type="ARBA" id="ARBA00022617"/>
    </source>
</evidence>
<dbReference type="PRINTS" id="PR00461">
    <property type="entry name" value="PLPEROXIDASE"/>
</dbReference>
<keyword evidence="6 14" id="KW-0560">Oxidoreductase</keyword>
<evidence type="ECO:0000256" key="7">
    <source>
        <dbReference type="ARBA" id="ARBA00023004"/>
    </source>
</evidence>
<feature type="binding site" description="axial binding residue" evidence="11">
    <location>
        <position position="191"/>
    </location>
    <ligand>
        <name>heme b</name>
        <dbReference type="ChEBI" id="CHEBI:60344"/>
    </ligand>
    <ligandPart>
        <name>Fe</name>
        <dbReference type="ChEBI" id="CHEBI:18248"/>
    </ligandPart>
</feature>
<evidence type="ECO:0000256" key="6">
    <source>
        <dbReference type="ARBA" id="ARBA00023002"/>
    </source>
</evidence>
<dbReference type="GO" id="GO:0005576">
    <property type="term" value="C:extracellular region"/>
    <property type="evidence" value="ECO:0007669"/>
    <property type="project" value="UniProtKB-SubCell"/>
</dbReference>
<evidence type="ECO:0000256" key="11">
    <source>
        <dbReference type="PIRSR" id="PIRSR600823-3"/>
    </source>
</evidence>
<keyword evidence="8 13" id="KW-1015">Disulfide bond</keyword>
<dbReference type="SUPFAM" id="SSF48113">
    <property type="entry name" value="Heme-dependent peroxidases"/>
    <property type="match status" value="1"/>
</dbReference>
<feature type="binding site" evidence="11">
    <location>
        <position position="74"/>
    </location>
    <ligand>
        <name>Ca(2+)</name>
        <dbReference type="ChEBI" id="CHEBI:29108"/>
        <label>1</label>
    </ligand>
</feature>
<feature type="disulfide bond" evidence="13">
    <location>
        <begin position="35"/>
        <end position="112"/>
    </location>
</feature>
<evidence type="ECO:0000256" key="13">
    <source>
        <dbReference type="PIRSR" id="PIRSR600823-5"/>
    </source>
</evidence>
<feature type="disulfide bond" evidence="13">
    <location>
        <begin position="198"/>
        <end position="230"/>
    </location>
</feature>
<dbReference type="PANTHER" id="PTHR31235">
    <property type="entry name" value="PEROXIDASE 25-RELATED"/>
    <property type="match status" value="1"/>
</dbReference>
<dbReference type="EMBL" id="JBJQOH010000008">
    <property type="protein sequence ID" value="KAL3676296.1"/>
    <property type="molecule type" value="Genomic_DNA"/>
</dbReference>
<feature type="binding site" evidence="11">
    <location>
        <position position="192"/>
    </location>
    <ligand>
        <name>Ca(2+)</name>
        <dbReference type="ChEBI" id="CHEBI:29108"/>
        <label>2</label>
    </ligand>
</feature>
<keyword evidence="3 14" id="KW-0575">Peroxidase</keyword>
<organism evidence="16 17">
    <name type="scientific">Riccia sorocarpa</name>
    <dbReference type="NCBI Taxonomy" id="122646"/>
    <lineage>
        <taxon>Eukaryota</taxon>
        <taxon>Viridiplantae</taxon>
        <taxon>Streptophyta</taxon>
        <taxon>Embryophyta</taxon>
        <taxon>Marchantiophyta</taxon>
        <taxon>Marchantiopsida</taxon>
        <taxon>Marchantiidae</taxon>
        <taxon>Marchantiales</taxon>
        <taxon>Ricciaceae</taxon>
        <taxon>Riccia</taxon>
    </lineage>
</organism>
<dbReference type="PROSITE" id="PS50873">
    <property type="entry name" value="PEROXIDASE_4"/>
    <property type="match status" value="1"/>
</dbReference>
<reference evidence="16 17" key="1">
    <citation type="submission" date="2024-09" db="EMBL/GenBank/DDBJ databases">
        <title>Chromosome-scale assembly of Riccia sorocarpa.</title>
        <authorList>
            <person name="Paukszto L."/>
        </authorList>
    </citation>
    <scope>NUCLEOTIDE SEQUENCE [LARGE SCALE GENOMIC DNA]</scope>
    <source>
        <strain evidence="16">LP-2024</strain>
        <tissue evidence="16">Aerial parts of the thallus</tissue>
    </source>
</reference>
<evidence type="ECO:0000256" key="5">
    <source>
        <dbReference type="ARBA" id="ARBA00022723"/>
    </source>
</evidence>
<gene>
    <name evidence="16" type="ORF">R1sor_026244</name>
</gene>
<dbReference type="GO" id="GO:0046872">
    <property type="term" value="F:metal ion binding"/>
    <property type="evidence" value="ECO:0007669"/>
    <property type="project" value="UniProtKB-UniRule"/>
</dbReference>
<keyword evidence="14" id="KW-0376">Hydrogen peroxide</keyword>
<evidence type="ECO:0000313" key="16">
    <source>
        <dbReference type="EMBL" id="KAL3676296.1"/>
    </source>
</evidence>
<dbReference type="FunFam" id="1.10.420.10:FF:000001">
    <property type="entry name" value="Peroxidase"/>
    <property type="match status" value="1"/>
</dbReference>
<keyword evidence="5 11" id="KW-0479">Metal-binding</keyword>
<comment type="cofactor">
    <cofactor evidence="11 14">
        <name>heme b</name>
        <dbReference type="ChEBI" id="CHEBI:60344"/>
    </cofactor>
    <text evidence="11 14">Binds 1 heme b (iron(II)-protoporphyrin IX) group per subunit.</text>
</comment>
<evidence type="ECO:0000259" key="15">
    <source>
        <dbReference type="PROSITE" id="PS50873"/>
    </source>
</evidence>
<keyword evidence="11 14" id="KW-0106">Calcium</keyword>
<comment type="catalytic activity">
    <reaction evidence="1 14">
        <text>2 a phenolic donor + H2O2 = 2 a phenolic radical donor + 2 H2O</text>
        <dbReference type="Rhea" id="RHEA:56136"/>
        <dbReference type="ChEBI" id="CHEBI:15377"/>
        <dbReference type="ChEBI" id="CHEBI:16240"/>
        <dbReference type="ChEBI" id="CHEBI:139520"/>
        <dbReference type="ChEBI" id="CHEBI:139521"/>
        <dbReference type="EC" id="1.11.1.7"/>
    </reaction>
</comment>
<name>A0ABD3GCA4_9MARC</name>
<evidence type="ECO:0000256" key="8">
    <source>
        <dbReference type="ARBA" id="ARBA00023157"/>
    </source>
</evidence>
<dbReference type="AlphaFoldDB" id="A0ABD3GCA4"/>
<dbReference type="InterPro" id="IPR000823">
    <property type="entry name" value="Peroxidase_pln"/>
</dbReference>
<dbReference type="Pfam" id="PF00141">
    <property type="entry name" value="peroxidase"/>
    <property type="match status" value="1"/>
</dbReference>
<evidence type="ECO:0000256" key="9">
    <source>
        <dbReference type="PIRSR" id="PIRSR600823-1"/>
    </source>
</evidence>
<feature type="binding site" evidence="11">
    <location>
        <position position="67"/>
    </location>
    <ligand>
        <name>Ca(2+)</name>
        <dbReference type="ChEBI" id="CHEBI:29108"/>
        <label>1</label>
    </ligand>
</feature>
<feature type="binding site" evidence="11">
    <location>
        <position position="72"/>
    </location>
    <ligand>
        <name>Ca(2+)</name>
        <dbReference type="ChEBI" id="CHEBI:29108"/>
        <label>1</label>
    </ligand>
</feature>
<keyword evidence="17" id="KW-1185">Reference proteome</keyword>
<comment type="caution">
    <text evidence="16">The sequence shown here is derived from an EMBL/GenBank/DDBJ whole genome shotgun (WGS) entry which is preliminary data.</text>
</comment>
<protein>
    <recommendedName>
        <fullName evidence="14">Peroxidase</fullName>
        <ecNumber evidence="14">1.11.1.7</ecNumber>
    </recommendedName>
</protein>
<comment type="function">
    <text evidence="14">Removal of H(2)O(2), oxidation of toxic reductants, biosynthesis and degradation of lignin, suberization, auxin catabolism, response to environmental stresses such as wounding, pathogen attack and oxidative stress.</text>
</comment>
<evidence type="ECO:0000256" key="14">
    <source>
        <dbReference type="RuleBase" id="RU362060"/>
    </source>
</evidence>
<keyword evidence="14" id="KW-0732">Signal</keyword>
<feature type="binding site" evidence="11">
    <location>
        <position position="76"/>
    </location>
    <ligand>
        <name>Ca(2+)</name>
        <dbReference type="ChEBI" id="CHEBI:29108"/>
        <label>1</label>
    </ligand>
</feature>
<dbReference type="GO" id="GO:0006979">
    <property type="term" value="P:response to oxidative stress"/>
    <property type="evidence" value="ECO:0007669"/>
    <property type="project" value="UniProtKB-UniRule"/>
</dbReference>
<dbReference type="GO" id="GO:0140825">
    <property type="term" value="F:lactoperoxidase activity"/>
    <property type="evidence" value="ECO:0007669"/>
    <property type="project" value="UniProtKB-EC"/>
</dbReference>
<feature type="binding site" evidence="10">
    <location>
        <position position="161"/>
    </location>
    <ligand>
        <name>substrate</name>
    </ligand>
</feature>
<dbReference type="PRINTS" id="PR00458">
    <property type="entry name" value="PEROXIDASE"/>
</dbReference>
<feature type="site" description="Transition state stabilizer" evidence="12">
    <location>
        <position position="62"/>
    </location>
</feature>
<dbReference type="PROSITE" id="PS00435">
    <property type="entry name" value="PEROXIDASE_1"/>
    <property type="match status" value="1"/>
</dbReference>
<feature type="chain" id="PRO_5044530633" description="Peroxidase" evidence="14">
    <location>
        <begin position="25"/>
        <end position="320"/>
    </location>
</feature>
<dbReference type="EC" id="1.11.1.7" evidence="14"/>
<dbReference type="CDD" id="cd00693">
    <property type="entry name" value="secretory_peroxidase"/>
    <property type="match status" value="1"/>
</dbReference>
<dbReference type="InterPro" id="IPR002016">
    <property type="entry name" value="Haem_peroxidase"/>
</dbReference>
<evidence type="ECO:0000313" key="17">
    <source>
        <dbReference type="Proteomes" id="UP001633002"/>
    </source>
</evidence>
<dbReference type="InterPro" id="IPR033905">
    <property type="entry name" value="Secretory_peroxidase"/>
</dbReference>
<dbReference type="InterPro" id="IPR010255">
    <property type="entry name" value="Haem_peroxidase_sf"/>
</dbReference>
<feature type="disulfide bond" evidence="13">
    <location>
        <begin position="118"/>
        <end position="317"/>
    </location>
</feature>
<dbReference type="GO" id="GO:0020037">
    <property type="term" value="F:heme binding"/>
    <property type="evidence" value="ECO:0007669"/>
    <property type="project" value="UniProtKB-UniRule"/>
</dbReference>
<feature type="binding site" evidence="11">
    <location>
        <position position="245"/>
    </location>
    <ligand>
        <name>Ca(2+)</name>
        <dbReference type="ChEBI" id="CHEBI:29108"/>
        <label>2</label>
    </ligand>
</feature>
<evidence type="ECO:0000256" key="1">
    <source>
        <dbReference type="ARBA" id="ARBA00000189"/>
    </source>
</evidence>
<feature type="binding site" evidence="11">
    <location>
        <position position="70"/>
    </location>
    <ligand>
        <name>Ca(2+)</name>
        <dbReference type="ChEBI" id="CHEBI:29108"/>
        <label>1</label>
    </ligand>
</feature>
<feature type="binding site" evidence="11">
    <location>
        <position position="85"/>
    </location>
    <ligand>
        <name>Ca(2+)</name>
        <dbReference type="ChEBI" id="CHEBI:29108"/>
        <label>1</label>
    </ligand>
</feature>
<feature type="signal peptide" evidence="14">
    <location>
        <begin position="1"/>
        <end position="24"/>
    </location>
</feature>
<feature type="active site" description="Proton acceptor" evidence="9">
    <location>
        <position position="66"/>
    </location>
</feature>
<feature type="domain" description="Plant heme peroxidase family profile" evidence="15">
    <location>
        <begin position="25"/>
        <end position="320"/>
    </location>
</feature>
<evidence type="ECO:0000256" key="3">
    <source>
        <dbReference type="ARBA" id="ARBA00022559"/>
    </source>
</evidence>
<feature type="disulfide bond" evidence="13">
    <location>
        <begin position="68"/>
        <end position="73"/>
    </location>
</feature>